<dbReference type="Proteomes" id="UP000807342">
    <property type="component" value="Unassembled WGS sequence"/>
</dbReference>
<dbReference type="AlphaFoldDB" id="A0A9P5WWH0"/>
<comment type="caution">
    <text evidence="2">The sequence shown here is derived from an EMBL/GenBank/DDBJ whole genome shotgun (WGS) entry which is preliminary data.</text>
</comment>
<gene>
    <name evidence="2" type="ORF">P691DRAFT_786628</name>
</gene>
<feature type="non-terminal residue" evidence="2">
    <location>
        <position position="170"/>
    </location>
</feature>
<evidence type="ECO:0000256" key="1">
    <source>
        <dbReference type="SAM" id="Phobius"/>
    </source>
</evidence>
<reference evidence="2" key="1">
    <citation type="submission" date="2020-11" db="EMBL/GenBank/DDBJ databases">
        <authorList>
            <consortium name="DOE Joint Genome Institute"/>
            <person name="Ahrendt S."/>
            <person name="Riley R."/>
            <person name="Andreopoulos W."/>
            <person name="Labutti K."/>
            <person name="Pangilinan J."/>
            <person name="Ruiz-Duenas F.J."/>
            <person name="Barrasa J.M."/>
            <person name="Sanchez-Garcia M."/>
            <person name="Camarero S."/>
            <person name="Miyauchi S."/>
            <person name="Serrano A."/>
            <person name="Linde D."/>
            <person name="Babiker R."/>
            <person name="Drula E."/>
            <person name="Ayuso-Fernandez I."/>
            <person name="Pacheco R."/>
            <person name="Padilla G."/>
            <person name="Ferreira P."/>
            <person name="Barriuso J."/>
            <person name="Kellner H."/>
            <person name="Castanera R."/>
            <person name="Alfaro M."/>
            <person name="Ramirez L."/>
            <person name="Pisabarro A.G."/>
            <person name="Kuo A."/>
            <person name="Tritt A."/>
            <person name="Lipzen A."/>
            <person name="He G."/>
            <person name="Yan M."/>
            <person name="Ng V."/>
            <person name="Cullen D."/>
            <person name="Martin F."/>
            <person name="Rosso M.-N."/>
            <person name="Henrissat B."/>
            <person name="Hibbett D."/>
            <person name="Martinez A.T."/>
            <person name="Grigoriev I.V."/>
        </authorList>
    </citation>
    <scope>NUCLEOTIDE SEQUENCE</scope>
    <source>
        <strain evidence="2">MF-IS2</strain>
    </source>
</reference>
<keyword evidence="1" id="KW-1133">Transmembrane helix</keyword>
<dbReference type="OrthoDB" id="6335297at2759"/>
<keyword evidence="1" id="KW-0472">Membrane</keyword>
<protein>
    <submittedName>
        <fullName evidence="2">Uncharacterized protein</fullName>
    </submittedName>
</protein>
<keyword evidence="3" id="KW-1185">Reference proteome</keyword>
<organism evidence="2 3">
    <name type="scientific">Macrolepiota fuliginosa MF-IS2</name>
    <dbReference type="NCBI Taxonomy" id="1400762"/>
    <lineage>
        <taxon>Eukaryota</taxon>
        <taxon>Fungi</taxon>
        <taxon>Dikarya</taxon>
        <taxon>Basidiomycota</taxon>
        <taxon>Agaricomycotina</taxon>
        <taxon>Agaricomycetes</taxon>
        <taxon>Agaricomycetidae</taxon>
        <taxon>Agaricales</taxon>
        <taxon>Agaricineae</taxon>
        <taxon>Agaricaceae</taxon>
        <taxon>Macrolepiota</taxon>
    </lineage>
</organism>
<feature type="non-terminal residue" evidence="2">
    <location>
        <position position="1"/>
    </location>
</feature>
<dbReference type="EMBL" id="MU154247">
    <property type="protein sequence ID" value="KAF9439455.1"/>
    <property type="molecule type" value="Genomic_DNA"/>
</dbReference>
<evidence type="ECO:0000313" key="3">
    <source>
        <dbReference type="Proteomes" id="UP000807342"/>
    </source>
</evidence>
<name>A0A9P5WWH0_9AGAR</name>
<evidence type="ECO:0000313" key="2">
    <source>
        <dbReference type="EMBL" id="KAF9439455.1"/>
    </source>
</evidence>
<accession>A0A9P5WWH0</accession>
<feature type="transmembrane region" description="Helical" evidence="1">
    <location>
        <begin position="62"/>
        <end position="85"/>
    </location>
</feature>
<keyword evidence="1" id="KW-0812">Transmembrane</keyword>
<proteinExistence type="predicted"/>
<sequence>CEAERNAQERVHKAADSAERRNSVGMAWWSENYCTCQENVPNIEKYMCLGEFATLYKGRINIGIGIGIGIGILLILQASVASLCLHLSRLHVQDFLNNNDPVLDLDHESPLDWKKLGVEHSKAKQLVLRAYPDVFYGEEGGFRTAVVGASAGGAEGTPRIGVYASAPARH</sequence>